<dbReference type="Proteomes" id="UP000264800">
    <property type="component" value="Unplaced"/>
</dbReference>
<reference evidence="2" key="2">
    <citation type="submission" date="2025-09" db="UniProtKB">
        <authorList>
            <consortium name="Ensembl"/>
        </authorList>
    </citation>
    <scope>IDENTIFICATION</scope>
</reference>
<name>A0A3Q3A281_KRYMA</name>
<keyword evidence="3" id="KW-1185">Reference proteome</keyword>
<feature type="region of interest" description="Disordered" evidence="1">
    <location>
        <begin position="79"/>
        <end position="111"/>
    </location>
</feature>
<dbReference type="OMA" id="FQTAQHR"/>
<evidence type="ECO:0000313" key="3">
    <source>
        <dbReference type="Proteomes" id="UP000264800"/>
    </source>
</evidence>
<accession>A0A3Q3A281</accession>
<protein>
    <submittedName>
        <fullName evidence="2">Uncharacterized protein</fullName>
    </submittedName>
</protein>
<evidence type="ECO:0000313" key="2">
    <source>
        <dbReference type="Ensembl" id="ENSKMAP00000010376.1"/>
    </source>
</evidence>
<feature type="compositionally biased region" description="Gly residues" evidence="1">
    <location>
        <begin position="98"/>
        <end position="111"/>
    </location>
</feature>
<dbReference type="GeneTree" id="ENSGT00940000176976"/>
<dbReference type="AlphaFoldDB" id="A0A3Q3A281"/>
<sequence length="111" mass="10972">MPAQSGHHHGQELLKRVVGVDVQLLGVQHAQLGVGGLDVVQVLHGPVQAVQHLCAVGGNVWVGLNGICIVEVAEAGEIPLSPGVNDQAPGRGREKRSLGGGGEGGGGGGGG</sequence>
<organism evidence="2 3">
    <name type="scientific">Kryptolebias marmoratus</name>
    <name type="common">Mangrove killifish</name>
    <name type="synonym">Rivulus marmoratus</name>
    <dbReference type="NCBI Taxonomy" id="37003"/>
    <lineage>
        <taxon>Eukaryota</taxon>
        <taxon>Metazoa</taxon>
        <taxon>Chordata</taxon>
        <taxon>Craniata</taxon>
        <taxon>Vertebrata</taxon>
        <taxon>Euteleostomi</taxon>
        <taxon>Actinopterygii</taxon>
        <taxon>Neopterygii</taxon>
        <taxon>Teleostei</taxon>
        <taxon>Neoteleostei</taxon>
        <taxon>Acanthomorphata</taxon>
        <taxon>Ovalentaria</taxon>
        <taxon>Atherinomorphae</taxon>
        <taxon>Cyprinodontiformes</taxon>
        <taxon>Rivulidae</taxon>
        <taxon>Kryptolebias</taxon>
    </lineage>
</organism>
<proteinExistence type="predicted"/>
<reference evidence="2" key="1">
    <citation type="submission" date="2025-08" db="UniProtKB">
        <authorList>
            <consortium name="Ensembl"/>
        </authorList>
    </citation>
    <scope>IDENTIFICATION</scope>
</reference>
<dbReference type="Ensembl" id="ENSKMAT00000010539.1">
    <property type="protein sequence ID" value="ENSKMAP00000010376.1"/>
    <property type="gene ID" value="ENSKMAG00000007795.1"/>
</dbReference>
<evidence type="ECO:0000256" key="1">
    <source>
        <dbReference type="SAM" id="MobiDB-lite"/>
    </source>
</evidence>